<evidence type="ECO:0000256" key="7">
    <source>
        <dbReference type="ARBA" id="ARBA00023136"/>
    </source>
</evidence>
<dbReference type="GO" id="GO:0005886">
    <property type="term" value="C:plasma membrane"/>
    <property type="evidence" value="ECO:0007669"/>
    <property type="project" value="UniProtKB-SubCell"/>
</dbReference>
<dbReference type="Gene3D" id="1.20.81.30">
    <property type="entry name" value="Type II secretion system (T2SS), domain F"/>
    <property type="match status" value="2"/>
</dbReference>
<feature type="transmembrane region" description="Helical" evidence="8">
    <location>
        <begin position="223"/>
        <end position="241"/>
    </location>
</feature>
<evidence type="ECO:0000256" key="2">
    <source>
        <dbReference type="ARBA" id="ARBA00005745"/>
    </source>
</evidence>
<dbReference type="PRINTS" id="PR00812">
    <property type="entry name" value="BCTERIALGSPF"/>
</dbReference>
<dbReference type="RefSeq" id="WP_114916978.1">
    <property type="nucleotide sequence ID" value="NZ_CP024848.1"/>
</dbReference>
<protein>
    <submittedName>
        <fullName evidence="10">Type II secretion system F family protein</fullName>
    </submittedName>
</protein>
<dbReference type="OrthoDB" id="9805682at2"/>
<dbReference type="PANTHER" id="PTHR30012">
    <property type="entry name" value="GENERAL SECRETION PATHWAY PROTEIN"/>
    <property type="match status" value="1"/>
</dbReference>
<evidence type="ECO:0000259" key="9">
    <source>
        <dbReference type="Pfam" id="PF00482"/>
    </source>
</evidence>
<evidence type="ECO:0000313" key="11">
    <source>
        <dbReference type="Proteomes" id="UP000253908"/>
    </source>
</evidence>
<gene>
    <name evidence="10" type="ORF">CUC15_12500</name>
</gene>
<dbReference type="Proteomes" id="UP000253908">
    <property type="component" value="Chromosome"/>
</dbReference>
<evidence type="ECO:0000256" key="4">
    <source>
        <dbReference type="ARBA" id="ARBA00022519"/>
    </source>
</evidence>
<dbReference type="EMBL" id="CP024848">
    <property type="protein sequence ID" value="AXI09692.1"/>
    <property type="molecule type" value="Genomic_DNA"/>
</dbReference>
<evidence type="ECO:0000256" key="1">
    <source>
        <dbReference type="ARBA" id="ARBA00004429"/>
    </source>
</evidence>
<reference evidence="11" key="1">
    <citation type="submission" date="2017-11" db="EMBL/GenBank/DDBJ databases">
        <authorList>
            <person name="Zhu W."/>
        </authorList>
    </citation>
    <scope>NUCLEOTIDE SEQUENCE [LARGE SCALE GENOMIC DNA]</scope>
    <source>
        <strain evidence="11">160</strain>
    </source>
</reference>
<dbReference type="InterPro" id="IPR018076">
    <property type="entry name" value="T2SS_GspF_dom"/>
</dbReference>
<evidence type="ECO:0000313" key="10">
    <source>
        <dbReference type="EMBL" id="AXI09692.1"/>
    </source>
</evidence>
<feature type="transmembrane region" description="Helical" evidence="8">
    <location>
        <begin position="376"/>
        <end position="400"/>
    </location>
</feature>
<evidence type="ECO:0000256" key="6">
    <source>
        <dbReference type="ARBA" id="ARBA00022989"/>
    </source>
</evidence>
<accession>A0A345PI62</accession>
<dbReference type="PANTHER" id="PTHR30012:SF0">
    <property type="entry name" value="TYPE II SECRETION SYSTEM PROTEIN F-RELATED"/>
    <property type="match status" value="1"/>
</dbReference>
<dbReference type="KEGG" id="ocn:CUC15_12500"/>
<keyword evidence="4" id="KW-0997">Cell inner membrane</keyword>
<feature type="domain" description="Type II secretion system protein GspF" evidence="9">
    <location>
        <begin position="69"/>
        <end position="192"/>
    </location>
</feature>
<comment type="subcellular location">
    <subcellularLocation>
        <location evidence="1">Cell inner membrane</location>
        <topology evidence="1">Multi-pass membrane protein</topology>
    </subcellularLocation>
</comment>
<dbReference type="InterPro" id="IPR042094">
    <property type="entry name" value="T2SS_GspF_sf"/>
</dbReference>
<comment type="similarity">
    <text evidence="2">Belongs to the GSP F family.</text>
</comment>
<organism evidence="10 11">
    <name type="scientific">Oceanobacillus zhaokaii</name>
    <dbReference type="NCBI Taxonomy" id="2052660"/>
    <lineage>
        <taxon>Bacteria</taxon>
        <taxon>Bacillati</taxon>
        <taxon>Bacillota</taxon>
        <taxon>Bacilli</taxon>
        <taxon>Bacillales</taxon>
        <taxon>Bacillaceae</taxon>
        <taxon>Oceanobacillus</taxon>
    </lineage>
</organism>
<dbReference type="Pfam" id="PF00482">
    <property type="entry name" value="T2SSF"/>
    <property type="match status" value="2"/>
</dbReference>
<keyword evidence="5 8" id="KW-0812">Transmembrane</keyword>
<keyword evidence="7 8" id="KW-0472">Membrane</keyword>
<feature type="transmembrane region" description="Helical" evidence="8">
    <location>
        <begin position="169"/>
        <end position="191"/>
    </location>
</feature>
<sequence length="403" mass="44813">MPVYKYVGRTKKGTMKRGTIESVSRSQAISELREKSISPREVTETKATIFNRDIAIGGSTVKSEDFVIYCRQFATLIRAGISIVQATNILAAQTESKGLKKTLFQVESEIKEGHSFSDSVAKFPKVFPSLFVNMVRAGELTGNIDSTLDRLASYFEKQNSLKKKIQSTMAYPVILSVVVVAVVIFLMLTIVPQFTTMFEDMGSELPAITQLVVSMSDFIRNSWLFGMLVVFVGIAVFLYFYRNNKVFHYSVHMALFKMPVFGKLLQKSAIARMTRTLSSLFASSVPILQALTIVEKVVGNPVIGRVVLASRDSLEQGRPLSEPIEKSWVFPPLVAQMIAIGEQTGQLDFMLAKVADFYEEDVDRTVDTLKSLIEPLMIVILAGVVGFIVIAIMVPMFSIYGEM</sequence>
<keyword evidence="11" id="KW-1185">Reference proteome</keyword>
<evidence type="ECO:0000256" key="8">
    <source>
        <dbReference type="SAM" id="Phobius"/>
    </source>
</evidence>
<evidence type="ECO:0000256" key="3">
    <source>
        <dbReference type="ARBA" id="ARBA00022475"/>
    </source>
</evidence>
<name>A0A345PI62_9BACI</name>
<feature type="domain" description="Type II secretion system protein GspF" evidence="9">
    <location>
        <begin position="274"/>
        <end position="395"/>
    </location>
</feature>
<dbReference type="InterPro" id="IPR003004">
    <property type="entry name" value="GspF/PilC"/>
</dbReference>
<proteinExistence type="inferred from homology"/>
<evidence type="ECO:0000256" key="5">
    <source>
        <dbReference type="ARBA" id="ARBA00022692"/>
    </source>
</evidence>
<keyword evidence="3" id="KW-1003">Cell membrane</keyword>
<dbReference type="FunFam" id="1.20.81.30:FF:000001">
    <property type="entry name" value="Type II secretion system protein F"/>
    <property type="match status" value="2"/>
</dbReference>
<keyword evidence="6 8" id="KW-1133">Transmembrane helix</keyword>
<dbReference type="AlphaFoldDB" id="A0A345PI62"/>